<keyword evidence="8 12" id="KW-1133">Transmembrane helix</keyword>
<name>A0A8E6BCA4_9BACT</name>
<dbReference type="InterPro" id="IPR003660">
    <property type="entry name" value="HAMP_dom"/>
</dbReference>
<feature type="compositionally biased region" description="Basic and acidic residues" evidence="11">
    <location>
        <begin position="61"/>
        <end position="79"/>
    </location>
</feature>
<keyword evidence="10 12" id="KW-0472">Membrane</keyword>
<dbReference type="FunFam" id="3.30.565.10:FF:000006">
    <property type="entry name" value="Sensor histidine kinase WalK"/>
    <property type="match status" value="1"/>
</dbReference>
<comment type="catalytic activity">
    <reaction evidence="1">
        <text>ATP + protein L-histidine = ADP + protein N-phospho-L-histidine.</text>
        <dbReference type="EC" id="2.7.13.3"/>
    </reaction>
</comment>
<dbReference type="Gene3D" id="6.10.340.10">
    <property type="match status" value="1"/>
</dbReference>
<dbReference type="CDD" id="cd06225">
    <property type="entry name" value="HAMP"/>
    <property type="match status" value="1"/>
</dbReference>
<dbReference type="FunFam" id="1.10.287.130:FF:000001">
    <property type="entry name" value="Two-component sensor histidine kinase"/>
    <property type="match status" value="1"/>
</dbReference>
<dbReference type="GO" id="GO:0005886">
    <property type="term" value="C:plasma membrane"/>
    <property type="evidence" value="ECO:0007669"/>
    <property type="project" value="TreeGrafter"/>
</dbReference>
<sequence length="490" mass="54539">MVRSLRWRLQFWYACVLITVVAGYGLFLYFQVRDARRKEIDKELISAANYLDTSLRNFEPIPKDGMIRKKDGPPPKKDNPPPPVDRLASPNERTLRELTPPGWPESGGRKGELYYVIWRHDKSVIKAVDIPPDLEPPVSDRDFGIDALISNRREFREAIRMGPRRAIIVVGLSTVHLHDEMNRFAGVLAISGLALLLLGLLGGWVFSARMIRPVRKISETASRISAVNLSERIDTSRIDKELADLAVVLNDAFDRLETSFAQQARFTADASHELRTPLAIIKSHVELALSRPRSPEEYTSTLEATGKAADRMYSIVEGLLTLARADSGRLDLIREQVNFTGIVEECLLLLTPLAEKSDVRLRSELIFAQVMADTGALAQVVRNLLNNAIQYNRPGGEAFVRLSREVDSIVLAIRNNGPGIPEADQSHIFERFYRVDKARARTSGGNGLGLAICKSIVEAMGGQIQFTSSADETTFTVKLPELKTGIEGDV</sequence>
<keyword evidence="16" id="KW-1185">Reference proteome</keyword>
<dbReference type="SMART" id="SM00304">
    <property type="entry name" value="HAMP"/>
    <property type="match status" value="1"/>
</dbReference>
<evidence type="ECO:0000256" key="8">
    <source>
        <dbReference type="ARBA" id="ARBA00022989"/>
    </source>
</evidence>
<dbReference type="InterPro" id="IPR005467">
    <property type="entry name" value="His_kinase_dom"/>
</dbReference>
<dbReference type="CDD" id="cd00082">
    <property type="entry name" value="HisKA"/>
    <property type="match status" value="1"/>
</dbReference>
<dbReference type="InterPro" id="IPR003594">
    <property type="entry name" value="HATPase_dom"/>
</dbReference>
<dbReference type="PROSITE" id="PS50885">
    <property type="entry name" value="HAMP"/>
    <property type="match status" value="1"/>
</dbReference>
<feature type="region of interest" description="Disordered" evidence="11">
    <location>
        <begin position="61"/>
        <end position="105"/>
    </location>
</feature>
<evidence type="ECO:0000256" key="9">
    <source>
        <dbReference type="ARBA" id="ARBA00023012"/>
    </source>
</evidence>
<comment type="subcellular location">
    <subcellularLocation>
        <location evidence="2">Membrane</location>
        <topology evidence="2">Multi-pass membrane protein</topology>
    </subcellularLocation>
</comment>
<evidence type="ECO:0000256" key="11">
    <source>
        <dbReference type="SAM" id="MobiDB-lite"/>
    </source>
</evidence>
<keyword evidence="5" id="KW-0808">Transferase</keyword>
<keyword evidence="4" id="KW-0597">Phosphoprotein</keyword>
<keyword evidence="7" id="KW-0418">Kinase</keyword>
<evidence type="ECO:0000256" key="3">
    <source>
        <dbReference type="ARBA" id="ARBA00012438"/>
    </source>
</evidence>
<evidence type="ECO:0000313" key="15">
    <source>
        <dbReference type="EMBL" id="QVL34533.1"/>
    </source>
</evidence>
<dbReference type="Pfam" id="PF00672">
    <property type="entry name" value="HAMP"/>
    <property type="match status" value="1"/>
</dbReference>
<gene>
    <name evidence="15" type="ORF">KIH39_11675</name>
</gene>
<dbReference type="InterPro" id="IPR036097">
    <property type="entry name" value="HisK_dim/P_sf"/>
</dbReference>
<dbReference type="CDD" id="cd00075">
    <property type="entry name" value="HATPase"/>
    <property type="match status" value="1"/>
</dbReference>
<dbReference type="SMART" id="SM00388">
    <property type="entry name" value="HisKA"/>
    <property type="match status" value="1"/>
</dbReference>
<dbReference type="Pfam" id="PF02518">
    <property type="entry name" value="HATPase_c"/>
    <property type="match status" value="1"/>
</dbReference>
<evidence type="ECO:0000259" key="14">
    <source>
        <dbReference type="PROSITE" id="PS50885"/>
    </source>
</evidence>
<dbReference type="EMBL" id="CP074694">
    <property type="protein sequence ID" value="QVL34533.1"/>
    <property type="molecule type" value="Genomic_DNA"/>
</dbReference>
<evidence type="ECO:0000256" key="6">
    <source>
        <dbReference type="ARBA" id="ARBA00022692"/>
    </source>
</evidence>
<dbReference type="InterPro" id="IPR003661">
    <property type="entry name" value="HisK_dim/P_dom"/>
</dbReference>
<dbReference type="PRINTS" id="PR00344">
    <property type="entry name" value="BCTRLSENSOR"/>
</dbReference>
<protein>
    <recommendedName>
        <fullName evidence="3">histidine kinase</fullName>
        <ecNumber evidence="3">2.7.13.3</ecNumber>
    </recommendedName>
</protein>
<dbReference type="SUPFAM" id="SSF47384">
    <property type="entry name" value="Homodimeric domain of signal transducing histidine kinase"/>
    <property type="match status" value="1"/>
</dbReference>
<organism evidence="15 16">
    <name type="scientific">Telmatocola sphagniphila</name>
    <dbReference type="NCBI Taxonomy" id="1123043"/>
    <lineage>
        <taxon>Bacteria</taxon>
        <taxon>Pseudomonadati</taxon>
        <taxon>Planctomycetota</taxon>
        <taxon>Planctomycetia</taxon>
        <taxon>Gemmatales</taxon>
        <taxon>Gemmataceae</taxon>
    </lineage>
</organism>
<dbReference type="InterPro" id="IPR050428">
    <property type="entry name" value="TCS_sensor_his_kinase"/>
</dbReference>
<dbReference type="RefSeq" id="WP_213499612.1">
    <property type="nucleotide sequence ID" value="NZ_CP074694.1"/>
</dbReference>
<dbReference type="PANTHER" id="PTHR45436:SF15">
    <property type="entry name" value="SENSOR HISTIDINE KINASE CUSS"/>
    <property type="match status" value="1"/>
</dbReference>
<dbReference type="EC" id="2.7.13.3" evidence="3"/>
<evidence type="ECO:0000256" key="12">
    <source>
        <dbReference type="SAM" id="Phobius"/>
    </source>
</evidence>
<dbReference type="InterPro" id="IPR004358">
    <property type="entry name" value="Sig_transdc_His_kin-like_C"/>
</dbReference>
<dbReference type="SMART" id="SM00387">
    <property type="entry name" value="HATPase_c"/>
    <property type="match status" value="1"/>
</dbReference>
<evidence type="ECO:0000313" key="16">
    <source>
        <dbReference type="Proteomes" id="UP000676194"/>
    </source>
</evidence>
<evidence type="ECO:0000256" key="10">
    <source>
        <dbReference type="ARBA" id="ARBA00023136"/>
    </source>
</evidence>
<evidence type="ECO:0000256" key="1">
    <source>
        <dbReference type="ARBA" id="ARBA00000085"/>
    </source>
</evidence>
<feature type="transmembrane region" description="Helical" evidence="12">
    <location>
        <begin position="184"/>
        <end position="206"/>
    </location>
</feature>
<reference evidence="15" key="1">
    <citation type="submission" date="2021-05" db="EMBL/GenBank/DDBJ databases">
        <title>Complete genome sequence of the cellulolytic planctomycete Telmatocola sphagniphila SP2T and characterization of the first cellulase from planctomycetes.</title>
        <authorList>
            <person name="Rakitin A.L."/>
            <person name="Beletsky A.V."/>
            <person name="Naumoff D.G."/>
            <person name="Kulichevskaya I.S."/>
            <person name="Mardanov A.V."/>
            <person name="Ravin N.V."/>
            <person name="Dedysh S.N."/>
        </authorList>
    </citation>
    <scope>NUCLEOTIDE SEQUENCE</scope>
    <source>
        <strain evidence="15">SP2T</strain>
    </source>
</reference>
<dbReference type="GO" id="GO:0000155">
    <property type="term" value="F:phosphorelay sensor kinase activity"/>
    <property type="evidence" value="ECO:0007669"/>
    <property type="project" value="InterPro"/>
</dbReference>
<feature type="domain" description="Histidine kinase" evidence="13">
    <location>
        <begin position="269"/>
        <end position="483"/>
    </location>
</feature>
<proteinExistence type="predicted"/>
<evidence type="ECO:0000256" key="5">
    <source>
        <dbReference type="ARBA" id="ARBA00022679"/>
    </source>
</evidence>
<feature type="domain" description="HAMP" evidence="14">
    <location>
        <begin position="208"/>
        <end position="261"/>
    </location>
</feature>
<dbReference type="AlphaFoldDB" id="A0A8E6BCA4"/>
<dbReference type="Gene3D" id="1.10.287.130">
    <property type="match status" value="1"/>
</dbReference>
<dbReference type="SUPFAM" id="SSF55874">
    <property type="entry name" value="ATPase domain of HSP90 chaperone/DNA topoisomerase II/histidine kinase"/>
    <property type="match status" value="1"/>
</dbReference>
<dbReference type="KEGG" id="tsph:KIH39_11675"/>
<dbReference type="Gene3D" id="3.30.565.10">
    <property type="entry name" value="Histidine kinase-like ATPase, C-terminal domain"/>
    <property type="match status" value="1"/>
</dbReference>
<dbReference type="Proteomes" id="UP000676194">
    <property type="component" value="Chromosome"/>
</dbReference>
<evidence type="ECO:0000256" key="7">
    <source>
        <dbReference type="ARBA" id="ARBA00022777"/>
    </source>
</evidence>
<evidence type="ECO:0000256" key="4">
    <source>
        <dbReference type="ARBA" id="ARBA00022553"/>
    </source>
</evidence>
<accession>A0A8E6BCA4</accession>
<dbReference type="InterPro" id="IPR036890">
    <property type="entry name" value="HATPase_C_sf"/>
</dbReference>
<feature type="transmembrane region" description="Helical" evidence="12">
    <location>
        <begin position="12"/>
        <end position="30"/>
    </location>
</feature>
<dbReference type="PANTHER" id="PTHR45436">
    <property type="entry name" value="SENSOR HISTIDINE KINASE YKOH"/>
    <property type="match status" value="1"/>
</dbReference>
<evidence type="ECO:0000259" key="13">
    <source>
        <dbReference type="PROSITE" id="PS50109"/>
    </source>
</evidence>
<dbReference type="PROSITE" id="PS50109">
    <property type="entry name" value="HIS_KIN"/>
    <property type="match status" value="1"/>
</dbReference>
<keyword evidence="9" id="KW-0902">Two-component regulatory system</keyword>
<evidence type="ECO:0000256" key="2">
    <source>
        <dbReference type="ARBA" id="ARBA00004141"/>
    </source>
</evidence>
<dbReference type="Pfam" id="PF00512">
    <property type="entry name" value="HisKA"/>
    <property type="match status" value="1"/>
</dbReference>
<keyword evidence="6 12" id="KW-0812">Transmembrane</keyword>